<dbReference type="InterPro" id="IPR023296">
    <property type="entry name" value="Glyco_hydro_beta-prop_sf"/>
</dbReference>
<evidence type="ECO:0000256" key="3">
    <source>
        <dbReference type="ARBA" id="ARBA00024356"/>
    </source>
</evidence>
<dbReference type="SUPFAM" id="SSF75005">
    <property type="entry name" value="Arabinanase/levansucrase/invertase"/>
    <property type="match status" value="2"/>
</dbReference>
<dbReference type="PANTHER" id="PTHR34106">
    <property type="entry name" value="GLYCOSIDASE"/>
    <property type="match status" value="1"/>
</dbReference>
<protein>
    <submittedName>
        <fullName evidence="4">Beta-mannosaccharide phosphorylase or inverting beta-mannosidase</fullName>
    </submittedName>
</protein>
<dbReference type="GO" id="GO:0016757">
    <property type="term" value="F:glycosyltransferase activity"/>
    <property type="evidence" value="ECO:0007669"/>
    <property type="project" value="UniProtKB-KW"/>
</dbReference>
<dbReference type="OrthoDB" id="9759709at2"/>
<gene>
    <name evidence="4" type="ORF">BSF38_05302</name>
</gene>
<keyword evidence="1" id="KW-0328">Glycosyltransferase</keyword>
<evidence type="ECO:0000313" key="4">
    <source>
        <dbReference type="EMBL" id="APW63726.1"/>
    </source>
</evidence>
<dbReference type="PIRSF" id="PIRSF016202">
    <property type="entry name" value="PH1107"/>
    <property type="match status" value="1"/>
</dbReference>
<sequence>MILPRHFEKLLLKPSDLKPSRDDFEVVGAFNPGVVRAGDEVVMLVRVAERPREVRPGYTPLPHWDADKGLTVDWTPNDELTPIDPRVVERKADGLVRLTFTSHIQVVRCGGGRAVREKTGVRFAPAGEMEEFGVEDPRITELDGRYYFTYVAVSRHGAATALASTTDFVNFERHGVIFCSENKDVVLFPERIGGDFVALHRPNPATPFCRPEMWIARSPDLRHWGSHACLHGGGGAWETGRVGAGTPPVRVDGGWLEIYHGNRKPTKPGEVGAYSTGVLLLDPTDPSRVIARTPDSIFEPTAGFERTGFVPDVVFPTGIVESPDGWLVYYGAADSCSAVVEFRRDELLATLVDV</sequence>
<dbReference type="Proteomes" id="UP000186309">
    <property type="component" value="Chromosome"/>
</dbReference>
<dbReference type="Pfam" id="PF04041">
    <property type="entry name" value="Glyco_hydro_130"/>
    <property type="match status" value="1"/>
</dbReference>
<organism evidence="4 5">
    <name type="scientific">Paludisphaera borealis</name>
    <dbReference type="NCBI Taxonomy" id="1387353"/>
    <lineage>
        <taxon>Bacteria</taxon>
        <taxon>Pseudomonadati</taxon>
        <taxon>Planctomycetota</taxon>
        <taxon>Planctomycetia</taxon>
        <taxon>Isosphaerales</taxon>
        <taxon>Isosphaeraceae</taxon>
        <taxon>Paludisphaera</taxon>
    </lineage>
</organism>
<dbReference type="STRING" id="1387353.BSF38_05302"/>
<dbReference type="KEGG" id="pbor:BSF38_05302"/>
<dbReference type="InterPro" id="IPR007184">
    <property type="entry name" value="Mannoside_phosphorylase"/>
</dbReference>
<accession>A0A1U7CXU5</accession>
<dbReference type="EMBL" id="CP019082">
    <property type="protein sequence ID" value="APW63726.1"/>
    <property type="molecule type" value="Genomic_DNA"/>
</dbReference>
<comment type="similarity">
    <text evidence="3">Belongs to the glycosyl hydrolase 130 family.</text>
</comment>
<dbReference type="AlphaFoldDB" id="A0A1U7CXU5"/>
<keyword evidence="5" id="KW-1185">Reference proteome</keyword>
<reference evidence="5" key="1">
    <citation type="submission" date="2016-12" db="EMBL/GenBank/DDBJ databases">
        <title>Comparative genomics of four Isosphaeraceae planctomycetes: a common pool of plasmids and glycoside hydrolase genes.</title>
        <authorList>
            <person name="Ivanova A."/>
        </authorList>
    </citation>
    <scope>NUCLEOTIDE SEQUENCE [LARGE SCALE GENOMIC DNA]</scope>
    <source>
        <strain evidence="5">PX4</strain>
    </source>
</reference>
<evidence type="ECO:0000256" key="1">
    <source>
        <dbReference type="ARBA" id="ARBA00022676"/>
    </source>
</evidence>
<dbReference type="Gene3D" id="2.115.10.20">
    <property type="entry name" value="Glycosyl hydrolase domain, family 43"/>
    <property type="match status" value="1"/>
</dbReference>
<evidence type="ECO:0000256" key="2">
    <source>
        <dbReference type="ARBA" id="ARBA00022679"/>
    </source>
</evidence>
<keyword evidence="2" id="KW-0808">Transferase</keyword>
<evidence type="ECO:0000313" key="5">
    <source>
        <dbReference type="Proteomes" id="UP000186309"/>
    </source>
</evidence>
<dbReference type="PANTHER" id="PTHR34106:SF5">
    <property type="entry name" value="GLYCOSIDASE"/>
    <property type="match status" value="1"/>
</dbReference>
<dbReference type="RefSeq" id="WP_076350038.1">
    <property type="nucleotide sequence ID" value="NZ_CP019082.1"/>
</dbReference>
<dbReference type="CDD" id="cd18612">
    <property type="entry name" value="GH130_Lin0857-like"/>
    <property type="match status" value="1"/>
</dbReference>
<name>A0A1U7CXU5_9BACT</name>
<proteinExistence type="inferred from homology"/>